<dbReference type="KEGG" id="srub:C2R22_05780"/>
<protein>
    <submittedName>
        <fullName evidence="2">Uncharacterized protein</fullName>
    </submittedName>
</protein>
<keyword evidence="3" id="KW-1185">Reference proteome</keyword>
<reference evidence="2 3" key="1">
    <citation type="submission" date="2018-01" db="EMBL/GenBank/DDBJ databases">
        <title>Complete genome sequence of Salinigranum rubrum GX10T, an extremely halophilic archaeon isolated from a marine solar saltern.</title>
        <authorList>
            <person name="Han S."/>
        </authorList>
    </citation>
    <scope>NUCLEOTIDE SEQUENCE [LARGE SCALE GENOMIC DNA]</scope>
    <source>
        <strain evidence="2 3">GX10</strain>
    </source>
</reference>
<proteinExistence type="predicted"/>
<dbReference type="EMBL" id="CP026309">
    <property type="protein sequence ID" value="AUV81227.1"/>
    <property type="molecule type" value="Genomic_DNA"/>
</dbReference>
<accession>A0A2I8VH20</accession>
<feature type="compositionally biased region" description="Low complexity" evidence="1">
    <location>
        <begin position="36"/>
        <end position="61"/>
    </location>
</feature>
<dbReference type="InterPro" id="IPR047676">
    <property type="entry name" value="FxLYD_dom"/>
</dbReference>
<evidence type="ECO:0000313" key="3">
    <source>
        <dbReference type="Proteomes" id="UP000236584"/>
    </source>
</evidence>
<dbReference type="PROSITE" id="PS51257">
    <property type="entry name" value="PROKAR_LIPOPROTEIN"/>
    <property type="match status" value="1"/>
</dbReference>
<feature type="region of interest" description="Disordered" evidence="1">
    <location>
        <begin position="14"/>
        <end position="74"/>
    </location>
</feature>
<gene>
    <name evidence="2" type="ORF">C2R22_05780</name>
</gene>
<dbReference type="RefSeq" id="WP_103424915.1">
    <property type="nucleotide sequence ID" value="NZ_CP026309.1"/>
</dbReference>
<name>A0A2I8VH20_9EURY</name>
<organism evidence="2 3">
    <name type="scientific">Salinigranum rubrum</name>
    <dbReference type="NCBI Taxonomy" id="755307"/>
    <lineage>
        <taxon>Archaea</taxon>
        <taxon>Methanobacteriati</taxon>
        <taxon>Methanobacteriota</taxon>
        <taxon>Stenosarchaea group</taxon>
        <taxon>Halobacteria</taxon>
        <taxon>Halobacteriales</taxon>
        <taxon>Haloferacaceae</taxon>
        <taxon>Salinigranum</taxon>
    </lineage>
</organism>
<dbReference type="AlphaFoldDB" id="A0A2I8VH20"/>
<evidence type="ECO:0000313" key="2">
    <source>
        <dbReference type="EMBL" id="AUV81227.1"/>
    </source>
</evidence>
<dbReference type="GeneID" id="35591580"/>
<sequence length="265" mass="28131">MNRRQFLVMCGATGVAGCSASEDVETEATPEPAADGGSNQNSGGSQSTQTATPEPTATETPEPTPTGTPTPAGEAQITITAQSLEREEGEFSTTTYAAATVINEADAMSGQIELRARFYNDADEVVTTERAYLAALPGGATWQAVVPVLGDASQVARTEVFGEFNAVGPQTNPDDVSLDESQLEITERETFVTGSATNNRPGPLSYLEATVLFMASENVVLGSNYTNITDLPSGESWRFEVQWLGTSWHPRNAQSHQVFLTTNAL</sequence>
<dbReference type="OrthoDB" id="204517at2157"/>
<evidence type="ECO:0000256" key="1">
    <source>
        <dbReference type="SAM" id="MobiDB-lite"/>
    </source>
</evidence>
<dbReference type="NCBIfam" id="NF038353">
    <property type="entry name" value="FxLYD_dom"/>
    <property type="match status" value="2"/>
</dbReference>
<dbReference type="Proteomes" id="UP000236584">
    <property type="component" value="Chromosome"/>
</dbReference>